<dbReference type="PANTHER" id="PTHR33121:SF19">
    <property type="entry name" value="CYCLIC DI-GMP PHOSPHODIESTERASE PA2567"/>
    <property type="match status" value="1"/>
</dbReference>
<dbReference type="AlphaFoldDB" id="A0A2L1UQP4"/>
<protein>
    <recommendedName>
        <fullName evidence="1">EAL domain-containing protein</fullName>
    </recommendedName>
</protein>
<dbReference type="InterPro" id="IPR035919">
    <property type="entry name" value="EAL_sf"/>
</dbReference>
<dbReference type="EMBL" id="CP019062">
    <property type="protein sequence ID" value="AVF35245.1"/>
    <property type="molecule type" value="Genomic_DNA"/>
</dbReference>
<dbReference type="InterPro" id="IPR001633">
    <property type="entry name" value="EAL_dom"/>
</dbReference>
<feature type="domain" description="EAL" evidence="1">
    <location>
        <begin position="334"/>
        <end position="588"/>
    </location>
</feature>
<evidence type="ECO:0000259" key="1">
    <source>
        <dbReference type="PROSITE" id="PS50883"/>
    </source>
</evidence>
<evidence type="ECO:0000313" key="2">
    <source>
        <dbReference type="EMBL" id="AVF35245.1"/>
    </source>
</evidence>
<dbReference type="RefSeq" id="WP_104922745.1">
    <property type="nucleotide sequence ID" value="NZ_CP019062.1"/>
</dbReference>
<name>A0A2L1UQP4_9GAMM</name>
<dbReference type="OrthoDB" id="6597954at2"/>
<dbReference type="GO" id="GO:0071111">
    <property type="term" value="F:cyclic-guanylate-specific phosphodiesterase activity"/>
    <property type="evidence" value="ECO:0007669"/>
    <property type="project" value="InterPro"/>
</dbReference>
<dbReference type="InterPro" id="IPR029016">
    <property type="entry name" value="GAF-like_dom_sf"/>
</dbReference>
<dbReference type="SUPFAM" id="SSF55781">
    <property type="entry name" value="GAF domain-like"/>
    <property type="match status" value="1"/>
</dbReference>
<gene>
    <name evidence="2" type="ORF">BV494_09990</name>
</gene>
<dbReference type="SMART" id="SM00052">
    <property type="entry name" value="EAL"/>
    <property type="match status" value="1"/>
</dbReference>
<dbReference type="KEGG" id="rox:BV494_09990"/>
<dbReference type="CDD" id="cd01948">
    <property type="entry name" value="EAL"/>
    <property type="match status" value="1"/>
</dbReference>
<dbReference type="Gene3D" id="3.20.20.450">
    <property type="entry name" value="EAL domain"/>
    <property type="match status" value="1"/>
</dbReference>
<dbReference type="InterPro" id="IPR029787">
    <property type="entry name" value="Nucleotide_cyclase"/>
</dbReference>
<evidence type="ECO:0000313" key="3">
    <source>
        <dbReference type="Proteomes" id="UP000239197"/>
    </source>
</evidence>
<reference evidence="3" key="1">
    <citation type="submission" date="2017-01" db="EMBL/GenBank/DDBJ databases">
        <title>Genome sequence of Rouxiella sp. ERMR1:05.</title>
        <authorList>
            <person name="Kumar R."/>
            <person name="Singh D."/>
            <person name="Kumar S."/>
        </authorList>
    </citation>
    <scope>NUCLEOTIDE SEQUENCE [LARGE SCALE GENOMIC DNA]</scope>
    <source>
        <strain evidence="3">ERMR1:05</strain>
    </source>
</reference>
<dbReference type="InterPro" id="IPR000160">
    <property type="entry name" value="GGDEF_dom"/>
</dbReference>
<dbReference type="SUPFAM" id="SSF141868">
    <property type="entry name" value="EAL domain-like"/>
    <property type="match status" value="1"/>
</dbReference>
<proteinExistence type="predicted"/>
<sequence>MKRVLNPNEKKRLAALQKLKIADSNPDEVLDLITRLTQQIFDIPICIITLVDQHRQWFKSKTPTATQYTARDIAFCDYTIRSSSVMVVNDATRDQRFNENPLVTADEGMRFYAGAPLITRDGFAIGSLCLADKQPRDFSVQEVEMLSDLAAIVIDIIESRSSMSFTDIVTRLPNRQRLMEDISQLIKTPDNTSYLLILIDTLDTLYAYDIGRSIGIPKVENILKDVGAFLRSELNENDKVYSLMLGRFALIKRLDEQQEIFNQLEIAATKIQRSITSDIPINVRLHAGYTVFSSTSSCAETTLRQGMSSLHDAISNNQLVMPYQRESDVIQLRAFNLLNDLMATVASCEDFHLVYQPKIRLADKKFQGVEALIRWQHPTLGIISPSEFIPLAEKTPLITPLTNWVITQAVMQIAEWQKRGAQIQVSINLTANNLVEQDLVQRIHTALILHQVSPSMLEIECLETQTLANNPHAVASLDALRRMGISIALDDFGSGYSNLNYLQKIPADTLKLDQSLIQGISNDSKSKVIVKSMIEMAHALSYQVVAEGVEDNDTLLCLEELRCDSVQGFYFSRPLHHDQILEWSKPYT</sequence>
<dbReference type="PANTHER" id="PTHR33121">
    <property type="entry name" value="CYCLIC DI-GMP PHOSPHODIESTERASE PDEF"/>
    <property type="match status" value="1"/>
</dbReference>
<dbReference type="Proteomes" id="UP000239197">
    <property type="component" value="Chromosome"/>
</dbReference>
<dbReference type="PROSITE" id="PS50883">
    <property type="entry name" value="EAL"/>
    <property type="match status" value="1"/>
</dbReference>
<dbReference type="Gene3D" id="3.30.70.270">
    <property type="match status" value="1"/>
</dbReference>
<dbReference type="SMART" id="SM00065">
    <property type="entry name" value="GAF"/>
    <property type="match status" value="1"/>
</dbReference>
<dbReference type="InterPro" id="IPR043128">
    <property type="entry name" value="Rev_trsase/Diguanyl_cyclase"/>
</dbReference>
<dbReference type="InterPro" id="IPR003018">
    <property type="entry name" value="GAF"/>
</dbReference>
<dbReference type="Pfam" id="PF01590">
    <property type="entry name" value="GAF"/>
    <property type="match status" value="1"/>
</dbReference>
<organism evidence="2 3">
    <name type="scientific">Rahnella sikkimica</name>
    <dbReference type="NCBI Taxonomy" id="1805933"/>
    <lineage>
        <taxon>Bacteria</taxon>
        <taxon>Pseudomonadati</taxon>
        <taxon>Pseudomonadota</taxon>
        <taxon>Gammaproteobacteria</taxon>
        <taxon>Enterobacterales</taxon>
        <taxon>Yersiniaceae</taxon>
        <taxon>Rahnella</taxon>
    </lineage>
</organism>
<dbReference type="Pfam" id="PF00990">
    <property type="entry name" value="GGDEF"/>
    <property type="match status" value="1"/>
</dbReference>
<keyword evidence="3" id="KW-1185">Reference proteome</keyword>
<dbReference type="InterPro" id="IPR050706">
    <property type="entry name" value="Cyclic-di-GMP_PDE-like"/>
</dbReference>
<dbReference type="Gene3D" id="3.30.450.40">
    <property type="match status" value="1"/>
</dbReference>
<accession>A0A2L1UQP4</accession>
<dbReference type="SUPFAM" id="SSF55073">
    <property type="entry name" value="Nucleotide cyclase"/>
    <property type="match status" value="1"/>
</dbReference>
<dbReference type="Pfam" id="PF00563">
    <property type="entry name" value="EAL"/>
    <property type="match status" value="1"/>
</dbReference>